<accession>A0A318JHW3</accession>
<organism evidence="2 3">
    <name type="scientific">Aquitalea magnusonii</name>
    <dbReference type="NCBI Taxonomy" id="332411"/>
    <lineage>
        <taxon>Bacteria</taxon>
        <taxon>Pseudomonadati</taxon>
        <taxon>Pseudomonadota</taxon>
        <taxon>Betaproteobacteria</taxon>
        <taxon>Neisseriales</taxon>
        <taxon>Chromobacteriaceae</taxon>
        <taxon>Aquitalea</taxon>
    </lineage>
</organism>
<dbReference type="Pfam" id="PF01575">
    <property type="entry name" value="MaoC_dehydratas"/>
    <property type="match status" value="1"/>
</dbReference>
<feature type="domain" description="MaoC-like" evidence="1">
    <location>
        <begin position="9"/>
        <end position="121"/>
    </location>
</feature>
<dbReference type="PANTHER" id="PTHR43664:SF1">
    <property type="entry name" value="BETA-METHYLMALYL-COA DEHYDRATASE"/>
    <property type="match status" value="1"/>
</dbReference>
<dbReference type="CDD" id="cd03454">
    <property type="entry name" value="YdeM"/>
    <property type="match status" value="1"/>
</dbReference>
<name>A0A318JHW3_9NEIS</name>
<comment type="caution">
    <text evidence="2">The sequence shown here is derived from an EMBL/GenBank/DDBJ whole genome shotgun (WGS) entry which is preliminary data.</text>
</comment>
<evidence type="ECO:0000313" key="2">
    <source>
        <dbReference type="EMBL" id="PXX48299.1"/>
    </source>
</evidence>
<reference evidence="2 3" key="1">
    <citation type="submission" date="2018-05" db="EMBL/GenBank/DDBJ databases">
        <title>Genomic Encyclopedia of Type Strains, Phase IV (KMG-IV): sequencing the most valuable type-strain genomes for metagenomic binning, comparative biology and taxonomic classification.</title>
        <authorList>
            <person name="Goeker M."/>
        </authorList>
    </citation>
    <scope>NUCLEOTIDE SEQUENCE [LARGE SCALE GENOMIC DNA]</scope>
    <source>
        <strain evidence="2 3">DSM 25134</strain>
    </source>
</reference>
<dbReference type="InterPro" id="IPR052342">
    <property type="entry name" value="MCH/BMMD"/>
</dbReference>
<dbReference type="AlphaFoldDB" id="A0A318JHW3"/>
<dbReference type="RefSeq" id="WP_059284949.1">
    <property type="nucleotide sequence ID" value="NZ_LNQU01000011.1"/>
</dbReference>
<dbReference type="PANTHER" id="PTHR43664">
    <property type="entry name" value="MONOAMINE OXIDASE-RELATED"/>
    <property type="match status" value="1"/>
</dbReference>
<sequence>MLYFEDLTPGRLFHTASHTLTQDEIIQFARQFDPQPFHTDPVAAKASVFDGLAASGWHTSSLTMRLITASELKEVANGLIGMGIKDMRWPQPTRAGDTLRAEIEVLTGKRSTSQPGFGVVQLRWTTRNQRDEIAMQLETAIWVACRPAA</sequence>
<evidence type="ECO:0000259" key="1">
    <source>
        <dbReference type="Pfam" id="PF01575"/>
    </source>
</evidence>
<keyword evidence="3" id="KW-1185">Reference proteome</keyword>
<dbReference type="OrthoDB" id="5298629at2"/>
<protein>
    <submittedName>
        <fullName evidence="2">Acyl dehydratase</fullName>
    </submittedName>
</protein>
<proteinExistence type="predicted"/>
<dbReference type="InterPro" id="IPR002539">
    <property type="entry name" value="MaoC-like_dom"/>
</dbReference>
<dbReference type="Proteomes" id="UP000248395">
    <property type="component" value="Unassembled WGS sequence"/>
</dbReference>
<dbReference type="SUPFAM" id="SSF54637">
    <property type="entry name" value="Thioesterase/thiol ester dehydrase-isomerase"/>
    <property type="match status" value="1"/>
</dbReference>
<dbReference type="Gene3D" id="3.10.129.10">
    <property type="entry name" value="Hotdog Thioesterase"/>
    <property type="match status" value="1"/>
</dbReference>
<gene>
    <name evidence="2" type="ORF">DFR38_10784</name>
</gene>
<dbReference type="InterPro" id="IPR029069">
    <property type="entry name" value="HotDog_dom_sf"/>
</dbReference>
<evidence type="ECO:0000313" key="3">
    <source>
        <dbReference type="Proteomes" id="UP000248395"/>
    </source>
</evidence>
<dbReference type="EMBL" id="QJKC01000007">
    <property type="protein sequence ID" value="PXX48299.1"/>
    <property type="molecule type" value="Genomic_DNA"/>
</dbReference>